<keyword evidence="4" id="KW-0547">Nucleotide-binding</keyword>
<comment type="similarity">
    <text evidence="2">In the central section; belongs to the CRISPR-associated helicase Cas3 family.</text>
</comment>
<comment type="similarity">
    <text evidence="1">In the N-terminal section; belongs to the CRISPR-associated nuclease Cas3-HD family.</text>
</comment>
<evidence type="ECO:0000259" key="10">
    <source>
        <dbReference type="PROSITE" id="PS51643"/>
    </source>
</evidence>
<feature type="domain" description="HD Cas3-type" evidence="10">
    <location>
        <begin position="680"/>
        <end position="866"/>
    </location>
</feature>
<dbReference type="GO" id="GO:0016787">
    <property type="term" value="F:hydrolase activity"/>
    <property type="evidence" value="ECO:0007669"/>
    <property type="project" value="UniProtKB-KW"/>
</dbReference>
<keyword evidence="8" id="KW-0051">Antiviral defense</keyword>
<proteinExistence type="inferred from homology"/>
<evidence type="ECO:0000256" key="6">
    <source>
        <dbReference type="ARBA" id="ARBA00022806"/>
    </source>
</evidence>
<evidence type="ECO:0000256" key="8">
    <source>
        <dbReference type="ARBA" id="ARBA00023118"/>
    </source>
</evidence>
<evidence type="ECO:0000313" key="11">
    <source>
        <dbReference type="EMBL" id="CEP27825.1"/>
    </source>
</evidence>
<dbReference type="Gene3D" id="3.40.50.300">
    <property type="entry name" value="P-loop containing nucleotide triphosphate hydrolases"/>
    <property type="match status" value="1"/>
</dbReference>
<dbReference type="AlphaFoldDB" id="A0A0B7NV96"/>
<name>A0A0B7NV96_PROFF</name>
<feature type="region of interest" description="Disordered" evidence="9">
    <location>
        <begin position="228"/>
        <end position="253"/>
    </location>
</feature>
<dbReference type="SUPFAM" id="SSF52540">
    <property type="entry name" value="P-loop containing nucleoside triphosphate hydrolases"/>
    <property type="match status" value="1"/>
</dbReference>
<evidence type="ECO:0000256" key="3">
    <source>
        <dbReference type="ARBA" id="ARBA00022723"/>
    </source>
</evidence>
<sequence>MTITLDDFATFFRAVNAGHDPFPWQTALLTGIAGSARWPSAITAPTGSGKSAVVEVHVFLNALYSAGSGPRVPRRLSTVVARRALVDSQADRAQRVADWLDEGDSPLAREMSALLQRLSAADDTPPLVIGHLRGGISLRSRWIDDPSACAVISATPDMWGSRLLLRGYGSSMAARPREGGLLGLDNAVVIDEAHLSRQLVGTARWVSQHNADVAERLGVPGLQVVESSATTRSASPDGIGIGPDDLADPTLRPRLTLPKPVTVVESAAWSGKKATDQYISTLVDQVQDMARTADDGTIGCIVNRVDTALRVAERLGDDCPCWVGPMRPLDLAQLKRSYPALLGLDTAPRQAMPRFLVATQTVEVGVDLDLSGLVTELAPADSLTQRFGRVNRRGLRDSGPLTVVAPPQDKLAEQLPYSLDDLADALQWLGGLPDTEGASPQAVADHPPKARTPERAIVKLPHVGDVMRWDATADLMWADEDLELWVRDSLEPDDAQVGIVVRQPLPDEDAEVIPLLAATPVDQAEVFPAGIAVARAVVDRILEGRGDHARAFLSRADEITPLGADDASAIRPGDVVIVDAGHALTRHGVVVSDANRAESLETRWGTPDVAVIQKDSADSQWLSALADLTAEDAQTEYSDLGGEGLLTLGPPNALGELPWIVVTSQKTAEEDEELRQEWSASDQPVLLTAHQSNVAGRARRLGERVALDPELTAALELAGAHHDDGKADPRFQHLRLSNYSSLVLAKSEHRSSQAVVRRQFAGGELPRGWRHELRSVAVSWAEVSLAPHGPLVARLIGTSHGRGRILPQPDAASLATPSDPAEVNERVAALFGSGEWPELMAATSTTYGVWGCAYLEALLRAADCQVSKEGS</sequence>
<dbReference type="GO" id="GO:0004386">
    <property type="term" value="F:helicase activity"/>
    <property type="evidence" value="ECO:0007669"/>
    <property type="project" value="UniProtKB-KW"/>
</dbReference>
<evidence type="ECO:0000256" key="4">
    <source>
        <dbReference type="ARBA" id="ARBA00022741"/>
    </source>
</evidence>
<dbReference type="GO" id="GO:0005524">
    <property type="term" value="F:ATP binding"/>
    <property type="evidence" value="ECO:0007669"/>
    <property type="project" value="UniProtKB-KW"/>
</dbReference>
<keyword evidence="7" id="KW-0067">ATP-binding</keyword>
<evidence type="ECO:0000256" key="9">
    <source>
        <dbReference type="SAM" id="MobiDB-lite"/>
    </source>
</evidence>
<dbReference type="InterPro" id="IPR054712">
    <property type="entry name" value="Cas3-like_dom"/>
</dbReference>
<dbReference type="GO" id="GO:0051607">
    <property type="term" value="P:defense response to virus"/>
    <property type="evidence" value="ECO:0007669"/>
    <property type="project" value="UniProtKB-KW"/>
</dbReference>
<evidence type="ECO:0000256" key="5">
    <source>
        <dbReference type="ARBA" id="ARBA00022801"/>
    </source>
</evidence>
<keyword evidence="6" id="KW-0347">Helicase</keyword>
<reference evidence="11" key="1">
    <citation type="submission" date="2014-08" db="EMBL/GenBank/DDBJ databases">
        <authorList>
            <person name="Falentin Helene"/>
        </authorList>
    </citation>
    <scope>NUCLEOTIDE SEQUENCE</scope>
</reference>
<dbReference type="InterPro" id="IPR006483">
    <property type="entry name" value="CRISPR-assoc_Cas3_HD"/>
</dbReference>
<dbReference type="EMBL" id="LM676445">
    <property type="protein sequence ID" value="CEP27825.1"/>
    <property type="molecule type" value="Genomic_DNA"/>
</dbReference>
<dbReference type="Gene3D" id="1.10.3210.30">
    <property type="match status" value="1"/>
</dbReference>
<dbReference type="Pfam" id="PF22590">
    <property type="entry name" value="Cas3-like_C_2"/>
    <property type="match status" value="1"/>
</dbReference>
<evidence type="ECO:0000256" key="1">
    <source>
        <dbReference type="ARBA" id="ARBA00006847"/>
    </source>
</evidence>
<evidence type="ECO:0000256" key="7">
    <source>
        <dbReference type="ARBA" id="ARBA00022840"/>
    </source>
</evidence>
<gene>
    <name evidence="11" type="ORF">PFCIRM138_06810</name>
</gene>
<keyword evidence="5" id="KW-0378">Hydrolase</keyword>
<organism evidence="11">
    <name type="scientific">Propionibacterium freudenreichii subsp. freudenreichii</name>
    <dbReference type="NCBI Taxonomy" id="66712"/>
    <lineage>
        <taxon>Bacteria</taxon>
        <taxon>Bacillati</taxon>
        <taxon>Actinomycetota</taxon>
        <taxon>Actinomycetes</taxon>
        <taxon>Propionibacteriales</taxon>
        <taxon>Propionibacteriaceae</taxon>
        <taxon>Propionibacterium</taxon>
    </lineage>
</organism>
<dbReference type="NCBIfam" id="TIGR02621">
    <property type="entry name" value="cas3_GSU0051"/>
    <property type="match status" value="1"/>
</dbReference>
<dbReference type="PROSITE" id="PS51643">
    <property type="entry name" value="HD_CAS3"/>
    <property type="match status" value="1"/>
</dbReference>
<dbReference type="InterPro" id="IPR013444">
    <property type="entry name" value="Helicase_Cas3_CRISPR-ass_Anaes"/>
</dbReference>
<dbReference type="InterPro" id="IPR038257">
    <property type="entry name" value="CRISPR-assoc_Cas3_HD_sf"/>
</dbReference>
<keyword evidence="3" id="KW-0479">Metal-binding</keyword>
<dbReference type="GO" id="GO:0046872">
    <property type="term" value="F:metal ion binding"/>
    <property type="evidence" value="ECO:0007669"/>
    <property type="project" value="UniProtKB-KW"/>
</dbReference>
<accession>A0A0B7NV96</accession>
<evidence type="ECO:0000256" key="2">
    <source>
        <dbReference type="ARBA" id="ARBA00009046"/>
    </source>
</evidence>
<protein>
    <submittedName>
        <fullName evidence="11">CRISPR-associated HD domain protein</fullName>
    </submittedName>
</protein>
<dbReference type="InterPro" id="IPR027417">
    <property type="entry name" value="P-loop_NTPase"/>
</dbReference>